<evidence type="ECO:0000256" key="2">
    <source>
        <dbReference type="ARBA" id="ARBA00023015"/>
    </source>
</evidence>
<name>A0A4R1Z163_9RHOB</name>
<dbReference type="GO" id="GO:0016987">
    <property type="term" value="F:sigma factor activity"/>
    <property type="evidence" value="ECO:0007669"/>
    <property type="project" value="UniProtKB-KW"/>
</dbReference>
<dbReference type="SUPFAM" id="SSF88659">
    <property type="entry name" value="Sigma3 and sigma4 domains of RNA polymerase sigma factors"/>
    <property type="match status" value="1"/>
</dbReference>
<evidence type="ECO:0000313" key="7">
    <source>
        <dbReference type="EMBL" id="TCM87086.1"/>
    </source>
</evidence>
<dbReference type="EMBL" id="SLVM01000003">
    <property type="protein sequence ID" value="TCM87086.1"/>
    <property type="molecule type" value="Genomic_DNA"/>
</dbReference>
<dbReference type="NCBIfam" id="TIGR02937">
    <property type="entry name" value="sigma70-ECF"/>
    <property type="match status" value="1"/>
</dbReference>
<evidence type="ECO:0000259" key="6">
    <source>
        <dbReference type="Pfam" id="PF08281"/>
    </source>
</evidence>
<dbReference type="GO" id="GO:0003677">
    <property type="term" value="F:DNA binding"/>
    <property type="evidence" value="ECO:0007669"/>
    <property type="project" value="InterPro"/>
</dbReference>
<evidence type="ECO:0000256" key="4">
    <source>
        <dbReference type="ARBA" id="ARBA00023163"/>
    </source>
</evidence>
<evidence type="ECO:0000256" key="1">
    <source>
        <dbReference type="ARBA" id="ARBA00010641"/>
    </source>
</evidence>
<feature type="domain" description="RNA polymerase sigma-70 region 2" evidence="5">
    <location>
        <begin position="26"/>
        <end position="93"/>
    </location>
</feature>
<reference evidence="7 8" key="1">
    <citation type="submission" date="2019-03" db="EMBL/GenBank/DDBJ databases">
        <title>Genomic Encyclopedia of Type Strains, Phase IV (KMG-IV): sequencing the most valuable type-strain genomes for metagenomic binning, comparative biology and taxonomic classification.</title>
        <authorList>
            <person name="Goeker M."/>
        </authorList>
    </citation>
    <scope>NUCLEOTIDE SEQUENCE [LARGE SCALE GENOMIC DNA]</scope>
    <source>
        <strain evidence="7 8">DSM 21153</strain>
    </source>
</reference>
<dbReference type="PANTHER" id="PTHR43133:SF53">
    <property type="entry name" value="ECF RNA POLYMERASE SIGMA-E FACTOR"/>
    <property type="match status" value="1"/>
</dbReference>
<dbReference type="Gene3D" id="1.10.10.10">
    <property type="entry name" value="Winged helix-like DNA-binding domain superfamily/Winged helix DNA-binding domain"/>
    <property type="match status" value="1"/>
</dbReference>
<dbReference type="Pfam" id="PF08281">
    <property type="entry name" value="Sigma70_r4_2"/>
    <property type="match status" value="1"/>
</dbReference>
<dbReference type="GO" id="GO:0006352">
    <property type="term" value="P:DNA-templated transcription initiation"/>
    <property type="evidence" value="ECO:0007669"/>
    <property type="project" value="InterPro"/>
</dbReference>
<dbReference type="InterPro" id="IPR013324">
    <property type="entry name" value="RNA_pol_sigma_r3/r4-like"/>
</dbReference>
<feature type="domain" description="RNA polymerase sigma factor 70 region 4 type 2" evidence="6">
    <location>
        <begin position="141"/>
        <end position="190"/>
    </location>
</feature>
<dbReference type="Gene3D" id="1.10.1740.10">
    <property type="match status" value="1"/>
</dbReference>
<dbReference type="InterPro" id="IPR007627">
    <property type="entry name" value="RNA_pol_sigma70_r2"/>
</dbReference>
<evidence type="ECO:0000259" key="5">
    <source>
        <dbReference type="Pfam" id="PF04542"/>
    </source>
</evidence>
<protein>
    <submittedName>
        <fullName evidence="7">RNA polymerase sigma-70 factor (ECF subfamily)</fullName>
    </submittedName>
</protein>
<organism evidence="7 8">
    <name type="scientific">Rhodovulum steppense</name>
    <dbReference type="NCBI Taxonomy" id="540251"/>
    <lineage>
        <taxon>Bacteria</taxon>
        <taxon>Pseudomonadati</taxon>
        <taxon>Pseudomonadota</taxon>
        <taxon>Alphaproteobacteria</taxon>
        <taxon>Rhodobacterales</taxon>
        <taxon>Paracoccaceae</taxon>
        <taxon>Rhodovulum</taxon>
    </lineage>
</organism>
<dbReference type="InterPro" id="IPR036388">
    <property type="entry name" value="WH-like_DNA-bd_sf"/>
</dbReference>
<keyword evidence="4" id="KW-0804">Transcription</keyword>
<dbReference type="InterPro" id="IPR014284">
    <property type="entry name" value="RNA_pol_sigma-70_dom"/>
</dbReference>
<gene>
    <name evidence="7" type="ORF">EV216_103164</name>
</gene>
<dbReference type="PANTHER" id="PTHR43133">
    <property type="entry name" value="RNA POLYMERASE ECF-TYPE SIGMA FACTO"/>
    <property type="match status" value="1"/>
</dbReference>
<dbReference type="AlphaFoldDB" id="A0A4R1Z163"/>
<dbReference type="Pfam" id="PF04542">
    <property type="entry name" value="Sigma70_r2"/>
    <property type="match status" value="1"/>
</dbReference>
<dbReference type="InterPro" id="IPR039425">
    <property type="entry name" value="RNA_pol_sigma-70-like"/>
</dbReference>
<keyword evidence="8" id="KW-1185">Reference proteome</keyword>
<comment type="caution">
    <text evidence="7">The sequence shown here is derived from an EMBL/GenBank/DDBJ whole genome shotgun (WGS) entry which is preliminary data.</text>
</comment>
<evidence type="ECO:0000256" key="3">
    <source>
        <dbReference type="ARBA" id="ARBA00023082"/>
    </source>
</evidence>
<dbReference type="RefSeq" id="WP_165899121.1">
    <property type="nucleotide sequence ID" value="NZ_SLVM01000003.1"/>
</dbReference>
<sequence>MRNRIDDERQVPDLLASGDRATFERLYRQHNGAMIRVCTAIVGNRAAAEEVVQDGWIAILQNIGGFEGRASLAGWMFAIVLNKAKSRARRDGRSVSFDAGGEENSLAAAFDGRGRWKDMPELWDEVTPERILAGRRVLDHVTAAIEALPPAQRAVIVLRGQHGLDPAEVCAALGISEGNMRVLLHRARLAVRAALDDLL</sequence>
<dbReference type="CDD" id="cd06171">
    <property type="entry name" value="Sigma70_r4"/>
    <property type="match status" value="1"/>
</dbReference>
<dbReference type="SUPFAM" id="SSF88946">
    <property type="entry name" value="Sigma2 domain of RNA polymerase sigma factors"/>
    <property type="match status" value="1"/>
</dbReference>
<dbReference type="InterPro" id="IPR013325">
    <property type="entry name" value="RNA_pol_sigma_r2"/>
</dbReference>
<dbReference type="InterPro" id="IPR013249">
    <property type="entry name" value="RNA_pol_sigma70_r4_t2"/>
</dbReference>
<dbReference type="Proteomes" id="UP000295277">
    <property type="component" value="Unassembled WGS sequence"/>
</dbReference>
<keyword evidence="3" id="KW-0731">Sigma factor</keyword>
<proteinExistence type="inferred from homology"/>
<accession>A0A4R1Z163</accession>
<evidence type="ECO:0000313" key="8">
    <source>
        <dbReference type="Proteomes" id="UP000295277"/>
    </source>
</evidence>
<keyword evidence="2" id="KW-0805">Transcription regulation</keyword>
<comment type="similarity">
    <text evidence="1">Belongs to the sigma-70 factor family. ECF subfamily.</text>
</comment>